<comment type="caution">
    <text evidence="3">The sequence shown here is derived from an EMBL/GenBank/DDBJ whole genome shotgun (WGS) entry which is preliminary data.</text>
</comment>
<evidence type="ECO:0000313" key="3">
    <source>
        <dbReference type="EMBL" id="MDI6451810.1"/>
    </source>
</evidence>
<feature type="region of interest" description="Disordered" evidence="1">
    <location>
        <begin position="1358"/>
        <end position="1387"/>
    </location>
</feature>
<organism evidence="3 4">
    <name type="scientific">Anaerobaca lacustris</name>
    <dbReference type="NCBI Taxonomy" id="3044600"/>
    <lineage>
        <taxon>Bacteria</taxon>
        <taxon>Pseudomonadati</taxon>
        <taxon>Planctomycetota</taxon>
        <taxon>Phycisphaerae</taxon>
        <taxon>Sedimentisphaerales</taxon>
        <taxon>Anaerobacaceae</taxon>
        <taxon>Anaerobaca</taxon>
    </lineage>
</organism>
<evidence type="ECO:0000256" key="1">
    <source>
        <dbReference type="SAM" id="MobiDB-lite"/>
    </source>
</evidence>
<keyword evidence="4" id="KW-1185">Reference proteome</keyword>
<dbReference type="InterPro" id="IPR037017">
    <property type="entry name" value="Anthrax_toxin_edema_cen_sf"/>
</dbReference>
<dbReference type="InterPro" id="IPR035099">
    <property type="entry name" value="Anthrax_toxin_C-terminal"/>
</dbReference>
<dbReference type="EMBL" id="JASCXX010000058">
    <property type="protein sequence ID" value="MDI6451810.1"/>
    <property type="molecule type" value="Genomic_DNA"/>
</dbReference>
<feature type="domain" description="Anthrax toxin edema factor central" evidence="2">
    <location>
        <begin position="994"/>
        <end position="1091"/>
    </location>
</feature>
<dbReference type="InterPro" id="IPR005165">
    <property type="entry name" value="Anthrax_toxin_edema_cen"/>
</dbReference>
<dbReference type="InterPro" id="IPR029058">
    <property type="entry name" value="AB_hydrolase_fold"/>
</dbReference>
<accession>A0AAW6U4H3</accession>
<feature type="region of interest" description="Disordered" evidence="1">
    <location>
        <begin position="416"/>
        <end position="435"/>
    </location>
</feature>
<dbReference type="Gene3D" id="3.30.70.1720">
    <property type="match status" value="1"/>
</dbReference>
<dbReference type="GO" id="GO:0008294">
    <property type="term" value="F:calcium- and calmodulin-responsive adenylate cyclase activity"/>
    <property type="evidence" value="ECO:0007669"/>
    <property type="project" value="InterPro"/>
</dbReference>
<feature type="compositionally biased region" description="Polar residues" evidence="1">
    <location>
        <begin position="1370"/>
        <end position="1380"/>
    </location>
</feature>
<dbReference type="Gene3D" id="3.40.50.1820">
    <property type="entry name" value="alpha/beta hydrolase"/>
    <property type="match status" value="1"/>
</dbReference>
<dbReference type="SUPFAM" id="SSF81298">
    <property type="entry name" value="Adenylylcyclase toxin (the edema factor)"/>
    <property type="match status" value="2"/>
</dbReference>
<sequence length="1387" mass="153860">MIRTRRPFVAFYVLVFSILSLRPAYPAQRAIVPDHVPPGLMKDIYLIATPRLARIPDLHGLWDPSFPLAYKTVWQDSGETIMCYGETRAQWPFEYPQYTAKGRPPDQQWHQDRMLKGYYRRGQINVTVRNSQWSSSWANDWQSRAEHHNRTYANETTTIRSMGPAPEIRTEVLPGPRTTHEFKRKSYFGNRFEAEFVVYRDTYRLEEYAAAGVAGGQHWRLQRVVSKDHVNHIRAQVRDTKSPLEILINATSGDGKPVHEALVDEIISILLEAALEASGTPIPREEAAVEERVPIAEEESKPAPPTVEPAPAVERPTATIVALSALDGNPTLHGETGADTRPSVLIRSNLVRNGTTTDGVSALVLRAEVSKDVPVVFLLQDDSLGTLEPLFESRTLSLQGKHYAFVRYVPPDSLARPGTTLPTSTVHPPKQRVGGAHGPECENLIVMAVPYAPDASGGGAQANEAGAKRVSLKLARPPVVLVHGLFSDPVHCWMGRLGEGRSLSVMLEMAGFVPFLVNYARSNGLYTEGESWLDGSARASDFASNWNVVWESPDHDETVEMETRWLRGETGGWLGLDEAPILSAWQKPANLRIGGIRAALDYYRNELNLAVTQADVVGHSMGGLLARVYASESYHPQYRRAENFGRGDIRRLVTLNTPHFGSELAELPAALESGRIGDESLAAWTRRRVAAVLFRGLFANPQAGAIRDLRPGSDALSRIGTTAVPSFAVATSVTHGQLAADRHDTGQTYLMAYSGLGMFFFYNPGLLAAAVEQRVGEWAEAGQWRRDTARDVDGTGPADRPARFDDQAGIREFLHRLQAGIDENVYHWNRYREAEFRETLRRQIDGTELVRFGLYDRSESVGSAWDDFIGAVSQMLVGGNVLKVSSTEIEPDIPHEVVDAIRSLVFNGDPENDGAVRAVSQFGGLPPTATTVFPGVLHSFSPWNLEVQREVVRLLRWEHHRFHPDGFPATAQPMPRWLPTAAFSESRLGGALAIAWAGMVPTHAQQFVAVADRQHIVILARPVNQDATPLIAAGAATKGMAIKGKSSNWGPQRGLIPVDQRFSKIWRTKRDAARDAEIAKYNDLNRKTLEEMTYPEDPEYPQLKDRAFATARDLVVTAAGRPYDVLVDPNEADAEMAVVLHADGRLYNWRTGKDEEFDPNVAPSREIEGEAAQRILANKTPMAVLADGLSDLDPKPYLTADYDLLAIGFFDPDTANAVPDDVKNAEFHELRGFISRRQMHILRMLNEAVRKNAGYTAGNVCHHGPEVQYPGSPYVDYPILVFDPGSPADGDAETFVIHQGPVGFRDIHLKRYFNEKIRDGFNLWPNPVSKGWQWEYYRDYCMDRGYDPRDAPDLKKYVAEQPRPTRGIGSMTSAPPSTTPAGALSVP</sequence>
<dbReference type="GO" id="GO:0005576">
    <property type="term" value="C:extracellular region"/>
    <property type="evidence" value="ECO:0007669"/>
    <property type="project" value="InterPro"/>
</dbReference>
<protein>
    <submittedName>
        <fullName evidence="3">Anthrax toxin-like adenylyl cyclase domain-containing protein</fullName>
    </submittedName>
</protein>
<reference evidence="3" key="1">
    <citation type="submission" date="2023-05" db="EMBL/GenBank/DDBJ databases">
        <title>Anaerotaeda fermentans gen. nov., sp. nov., a novel anaerobic planctomycete of the new family within the order Sedimentisphaerales isolated from Taman Peninsula, Russia.</title>
        <authorList>
            <person name="Khomyakova M.A."/>
            <person name="Merkel A.Y."/>
            <person name="Slobodkin A.I."/>
        </authorList>
    </citation>
    <scope>NUCLEOTIDE SEQUENCE</scope>
    <source>
        <strain evidence="3">M17dextr</strain>
    </source>
</reference>
<dbReference type="RefSeq" id="WP_349247217.1">
    <property type="nucleotide sequence ID" value="NZ_JASCXX010000058.1"/>
</dbReference>
<evidence type="ECO:0000259" key="2">
    <source>
        <dbReference type="Pfam" id="PF03497"/>
    </source>
</evidence>
<dbReference type="Gene3D" id="3.90.1760.10">
    <property type="entry name" value="Anthrax toxin, edema factor, central domain"/>
    <property type="match status" value="1"/>
</dbReference>
<dbReference type="SUPFAM" id="SSF53474">
    <property type="entry name" value="alpha/beta-Hydrolases"/>
    <property type="match status" value="1"/>
</dbReference>
<evidence type="ECO:0000313" key="4">
    <source>
        <dbReference type="Proteomes" id="UP001431776"/>
    </source>
</evidence>
<dbReference type="Pfam" id="PF03497">
    <property type="entry name" value="Anthrax_toxA"/>
    <property type="match status" value="1"/>
</dbReference>
<name>A0AAW6U4H3_9BACT</name>
<dbReference type="Proteomes" id="UP001431776">
    <property type="component" value="Unassembled WGS sequence"/>
</dbReference>
<gene>
    <name evidence="3" type="ORF">QJ522_22300</name>
</gene>
<proteinExistence type="predicted"/>